<dbReference type="RefSeq" id="XP_013395924.1">
    <property type="nucleotide sequence ID" value="XM_013540470.1"/>
</dbReference>
<dbReference type="InterPro" id="IPR001611">
    <property type="entry name" value="Leu-rich_rpt"/>
</dbReference>
<evidence type="ECO:0000313" key="12">
    <source>
        <dbReference type="RefSeq" id="XP_013395925.1"/>
    </source>
</evidence>
<dbReference type="InterPro" id="IPR032675">
    <property type="entry name" value="LRR_dom_sf"/>
</dbReference>
<evidence type="ECO:0000256" key="5">
    <source>
        <dbReference type="ARBA" id="ARBA00022614"/>
    </source>
</evidence>
<dbReference type="PANTHER" id="PTHR15454">
    <property type="entry name" value="NISCHARIN RELATED"/>
    <property type="match status" value="1"/>
</dbReference>
<evidence type="ECO:0000256" key="6">
    <source>
        <dbReference type="ARBA" id="ARBA00022737"/>
    </source>
</evidence>
<keyword evidence="10" id="KW-1185">Reference proteome</keyword>
<reference evidence="11 12" key="1">
    <citation type="submission" date="2025-04" db="UniProtKB">
        <authorList>
            <consortium name="RefSeq"/>
        </authorList>
    </citation>
    <scope>IDENTIFICATION</scope>
    <source>
        <tissue evidence="11 12">Gonads</tissue>
    </source>
</reference>
<keyword evidence="5" id="KW-0433">Leucine-rich repeat</keyword>
<dbReference type="Proteomes" id="UP000085678">
    <property type="component" value="Unplaced"/>
</dbReference>
<dbReference type="STRING" id="7574.A0A1S3ICD7"/>
<dbReference type="InterPro" id="IPR000938">
    <property type="entry name" value="CAP-Gly_domain"/>
</dbReference>
<gene>
    <name evidence="11 12" type="primary">LOC106163006</name>
</gene>
<dbReference type="SUPFAM" id="SSF54236">
    <property type="entry name" value="Ubiquitin-like"/>
    <property type="match status" value="1"/>
</dbReference>
<comment type="similarity">
    <text evidence="2">Belongs to the TBCE family.</text>
</comment>
<evidence type="ECO:0000313" key="10">
    <source>
        <dbReference type="Proteomes" id="UP000085678"/>
    </source>
</evidence>
<name>A0A1S3ICD7_LINAN</name>
<evidence type="ECO:0000256" key="2">
    <source>
        <dbReference type="ARBA" id="ARBA00006286"/>
    </source>
</evidence>
<evidence type="ECO:0000256" key="1">
    <source>
        <dbReference type="ARBA" id="ARBA00004496"/>
    </source>
</evidence>
<evidence type="ECO:0000259" key="9">
    <source>
        <dbReference type="PROSITE" id="PS50245"/>
    </source>
</evidence>
<keyword evidence="4" id="KW-0963">Cytoplasm</keyword>
<dbReference type="PROSITE" id="PS50245">
    <property type="entry name" value="CAP_GLY_2"/>
    <property type="match status" value="1"/>
</dbReference>
<evidence type="ECO:0000256" key="3">
    <source>
        <dbReference type="ARBA" id="ARBA00015004"/>
    </source>
</evidence>
<dbReference type="Gene3D" id="3.10.20.90">
    <property type="entry name" value="Phosphatidylinositol 3-kinase Catalytic Subunit, Chain A, domain 1"/>
    <property type="match status" value="1"/>
</dbReference>
<dbReference type="SUPFAM" id="SSF52058">
    <property type="entry name" value="L domain-like"/>
    <property type="match status" value="1"/>
</dbReference>
<dbReference type="InterPro" id="IPR036859">
    <property type="entry name" value="CAP-Gly_dom_sf"/>
</dbReference>
<dbReference type="SMART" id="SM01052">
    <property type="entry name" value="CAP_GLY"/>
    <property type="match status" value="1"/>
</dbReference>
<dbReference type="Gene3D" id="2.30.30.190">
    <property type="entry name" value="CAP Gly-rich-like domain"/>
    <property type="match status" value="1"/>
</dbReference>
<dbReference type="AlphaFoldDB" id="A0A1S3ICD7"/>
<evidence type="ECO:0000313" key="11">
    <source>
        <dbReference type="RefSeq" id="XP_013395924.1"/>
    </source>
</evidence>
<keyword evidence="6" id="KW-0677">Repeat</keyword>
<comment type="subcellular location">
    <subcellularLocation>
        <location evidence="1">Cytoplasm</location>
    </subcellularLocation>
</comment>
<dbReference type="InterPro" id="IPR029071">
    <property type="entry name" value="Ubiquitin-like_domsf"/>
</dbReference>
<dbReference type="Pfam" id="PF14580">
    <property type="entry name" value="LRR_9"/>
    <property type="match status" value="1"/>
</dbReference>
<dbReference type="GeneID" id="106163006"/>
<keyword evidence="7" id="KW-0143">Chaperone</keyword>
<dbReference type="CDD" id="cd17044">
    <property type="entry name" value="Ubl_TBCE"/>
    <property type="match status" value="1"/>
</dbReference>
<dbReference type="PROSITE" id="PS00845">
    <property type="entry name" value="CAP_GLY_1"/>
    <property type="match status" value="1"/>
</dbReference>
<dbReference type="PANTHER" id="PTHR15454:SF56">
    <property type="entry name" value="PROTEIN PHOSPHATASE 1 REGULATORY SUBUNIT 7-RELATED"/>
    <property type="match status" value="1"/>
</dbReference>
<dbReference type="OrthoDB" id="5273213at2759"/>
<sequence>MGEVEPSLDNVTVGSRFYSDGYFGTVMYIGEVPPTKGVWLGVDWDDATRGKHDGSHEGRRYFTARYPTSGSFLRPKKADFGISMYAALSERYGMVEDEHAGVILEEMYVQGKGKRTVVEVVGARKVNIQQSQFDQLKSLLLKDMKISGAGPESALENTCPNVEELDISQNLIPSWEEVAKIAVQLKKLEILNLSENQLRFPDNPPGLCSAFLCLKTIILNRMQLCWRQVLDFSKMWPDIQEILICYNNISTISELPPPQLHNLTLIDLEGNQLDGWGSVLQLGTLKRLETLHLNKTGLVNIFFNDVQPGETTHYFPALKCLSLNDNRIQEWSSFNELNKLSVLEDILIKRNPITETGTIEQVRENMVARIKGLKMCNRTAVEEGERRGAEIDYLKIHGQEWRQAGGHQDPEKNKPHQEFLCKHPRYQEFVAKYGPPEDSEMQKQNMGALKHDLLSVEIKNPNFPEKPTIKKRLPRTMKIQKLKPLIQRLYKIGDLDFKLVYTSQKAQGTEYDFDDDLKELSYFSIEDGDTILVKS</sequence>
<dbReference type="Gene3D" id="3.80.10.10">
    <property type="entry name" value="Ribonuclease Inhibitor"/>
    <property type="match status" value="3"/>
</dbReference>
<dbReference type="Pfam" id="PF01302">
    <property type="entry name" value="CAP_GLY"/>
    <property type="match status" value="1"/>
</dbReference>
<proteinExistence type="inferred from homology"/>
<protein>
    <recommendedName>
        <fullName evidence="3">Tubulin-specific chaperone E</fullName>
    </recommendedName>
    <alternativeName>
        <fullName evidence="8">Tubulin-folding cofactor E</fullName>
    </alternativeName>
</protein>
<dbReference type="InterPro" id="IPR044079">
    <property type="entry name" value="Ubl_TBCE"/>
</dbReference>
<dbReference type="KEGG" id="lak:106163006"/>
<dbReference type="GO" id="GO:0005737">
    <property type="term" value="C:cytoplasm"/>
    <property type="evidence" value="ECO:0007669"/>
    <property type="project" value="UniProtKB-SubCell"/>
</dbReference>
<organism evidence="10 12">
    <name type="scientific">Lingula anatina</name>
    <name type="common">Brachiopod</name>
    <name type="synonym">Lingula unguis</name>
    <dbReference type="NCBI Taxonomy" id="7574"/>
    <lineage>
        <taxon>Eukaryota</taxon>
        <taxon>Metazoa</taxon>
        <taxon>Spiralia</taxon>
        <taxon>Lophotrochozoa</taxon>
        <taxon>Brachiopoda</taxon>
        <taxon>Linguliformea</taxon>
        <taxon>Lingulata</taxon>
        <taxon>Lingulida</taxon>
        <taxon>Linguloidea</taxon>
        <taxon>Lingulidae</taxon>
        <taxon>Lingula</taxon>
    </lineage>
</organism>
<dbReference type="PROSITE" id="PS51450">
    <property type="entry name" value="LRR"/>
    <property type="match status" value="1"/>
</dbReference>
<dbReference type="RefSeq" id="XP_013395925.1">
    <property type="nucleotide sequence ID" value="XM_013540471.1"/>
</dbReference>
<evidence type="ECO:0000256" key="4">
    <source>
        <dbReference type="ARBA" id="ARBA00022490"/>
    </source>
</evidence>
<dbReference type="SUPFAM" id="SSF74924">
    <property type="entry name" value="Cap-Gly domain"/>
    <property type="match status" value="1"/>
</dbReference>
<evidence type="ECO:0000256" key="8">
    <source>
        <dbReference type="ARBA" id="ARBA00030180"/>
    </source>
</evidence>
<evidence type="ECO:0000256" key="7">
    <source>
        <dbReference type="ARBA" id="ARBA00023186"/>
    </source>
</evidence>
<accession>A0A1S3ICD7</accession>
<feature type="domain" description="CAP-Gly" evidence="9">
    <location>
        <begin position="30"/>
        <end position="74"/>
    </location>
</feature>